<evidence type="ECO:0000313" key="2">
    <source>
        <dbReference type="EMBL" id="KAK7603555.1"/>
    </source>
</evidence>
<dbReference type="GO" id="GO:0005739">
    <property type="term" value="C:mitochondrion"/>
    <property type="evidence" value="ECO:0007669"/>
    <property type="project" value="TreeGrafter"/>
</dbReference>
<dbReference type="InterPro" id="IPR013149">
    <property type="entry name" value="ADH-like_C"/>
</dbReference>
<dbReference type="SUPFAM" id="SSF50129">
    <property type="entry name" value="GroES-like"/>
    <property type="match status" value="1"/>
</dbReference>
<reference evidence="2 3" key="1">
    <citation type="submission" date="2024-03" db="EMBL/GenBank/DDBJ databases">
        <title>Adaptation during the transition from Ophiocordyceps entomopathogen to insect associate is accompanied by gene loss and intensified selection.</title>
        <authorList>
            <person name="Ward C.M."/>
            <person name="Onetto C.A."/>
            <person name="Borneman A.R."/>
        </authorList>
    </citation>
    <scope>NUCLEOTIDE SEQUENCE [LARGE SCALE GENOMIC DNA]</scope>
    <source>
        <strain evidence="2">AWRI1</strain>
        <tissue evidence="2">Single Adult Female</tissue>
    </source>
</reference>
<dbReference type="InterPro" id="IPR020843">
    <property type="entry name" value="ER"/>
</dbReference>
<dbReference type="GO" id="GO:0016491">
    <property type="term" value="F:oxidoreductase activity"/>
    <property type="evidence" value="ECO:0007669"/>
    <property type="project" value="InterPro"/>
</dbReference>
<dbReference type="PANTHER" id="PTHR43677:SF4">
    <property type="entry name" value="QUINONE OXIDOREDUCTASE-LIKE PROTEIN 2"/>
    <property type="match status" value="1"/>
</dbReference>
<evidence type="ECO:0000259" key="1">
    <source>
        <dbReference type="SMART" id="SM00829"/>
    </source>
</evidence>
<proteinExistence type="predicted"/>
<sequence>MATITSKTIFIQKLISNFAGPTPLKRVESLINAVSVRRFADKKVSSIKSAVIKEFNQPLIIETSENSVPLKKGQVRIGVHCCAVNVADHLLWTGLSETKPKLPFVAGFEISGEILEVAPKAEHSADSESEDEDELRVGDRVLALNKVHLGGFSSECIVDYKDVFPIPPSINYKTAAALADSYGTAMLGLARRARVQQNEVVLITAAAGGLGLAAVDIAANVYKTKVIGICGTEDKSTLVREKGAWTAFSFRNDKIVKGEVDKISEGKGVDVVFEAVGGEVFKSALECVRAEGKVIVAGFTSRDMTQLTLADIIQLPSFSLIGVSLFNYRNKMLPVYRRTILDVIDLCDQGMISPVIAEVFPLDNVNDALHSISQKKTTGKVILEIVPF</sequence>
<dbReference type="Proteomes" id="UP001367676">
    <property type="component" value="Unassembled WGS sequence"/>
</dbReference>
<dbReference type="Pfam" id="PF00107">
    <property type="entry name" value="ADH_zinc_N"/>
    <property type="match status" value="1"/>
</dbReference>
<evidence type="ECO:0000313" key="3">
    <source>
        <dbReference type="Proteomes" id="UP001367676"/>
    </source>
</evidence>
<comment type="caution">
    <text evidence="2">The sequence shown here is derived from an EMBL/GenBank/DDBJ whole genome shotgun (WGS) entry which is preliminary data.</text>
</comment>
<gene>
    <name evidence="2" type="ORF">V9T40_003554</name>
</gene>
<organism evidence="2 3">
    <name type="scientific">Parthenolecanium corni</name>
    <dbReference type="NCBI Taxonomy" id="536013"/>
    <lineage>
        <taxon>Eukaryota</taxon>
        <taxon>Metazoa</taxon>
        <taxon>Ecdysozoa</taxon>
        <taxon>Arthropoda</taxon>
        <taxon>Hexapoda</taxon>
        <taxon>Insecta</taxon>
        <taxon>Pterygota</taxon>
        <taxon>Neoptera</taxon>
        <taxon>Paraneoptera</taxon>
        <taxon>Hemiptera</taxon>
        <taxon>Sternorrhyncha</taxon>
        <taxon>Coccoidea</taxon>
        <taxon>Coccidae</taxon>
        <taxon>Parthenolecanium</taxon>
    </lineage>
</organism>
<accession>A0AAN9TQX5</accession>
<name>A0AAN9TQX5_9HEMI</name>
<keyword evidence="3" id="KW-1185">Reference proteome</keyword>
<dbReference type="Gene3D" id="3.40.50.720">
    <property type="entry name" value="NAD(P)-binding Rossmann-like Domain"/>
    <property type="match status" value="1"/>
</dbReference>
<dbReference type="Gene3D" id="3.90.180.10">
    <property type="entry name" value="Medium-chain alcohol dehydrogenases, catalytic domain"/>
    <property type="match status" value="1"/>
</dbReference>
<dbReference type="SMART" id="SM00829">
    <property type="entry name" value="PKS_ER"/>
    <property type="match status" value="1"/>
</dbReference>
<feature type="domain" description="Enoyl reductase (ER)" evidence="1">
    <location>
        <begin position="53"/>
        <end position="383"/>
    </location>
</feature>
<dbReference type="AlphaFoldDB" id="A0AAN9TQX5"/>
<protein>
    <recommendedName>
        <fullName evidence="1">Enoyl reductase (ER) domain-containing protein</fullName>
    </recommendedName>
</protein>
<dbReference type="InterPro" id="IPR036291">
    <property type="entry name" value="NAD(P)-bd_dom_sf"/>
</dbReference>
<dbReference type="InterPro" id="IPR011032">
    <property type="entry name" value="GroES-like_sf"/>
</dbReference>
<dbReference type="InterPro" id="IPR051397">
    <property type="entry name" value="Zn-ADH-like_protein"/>
</dbReference>
<dbReference type="Pfam" id="PF08240">
    <property type="entry name" value="ADH_N"/>
    <property type="match status" value="1"/>
</dbReference>
<dbReference type="InterPro" id="IPR013154">
    <property type="entry name" value="ADH-like_N"/>
</dbReference>
<dbReference type="SUPFAM" id="SSF51735">
    <property type="entry name" value="NAD(P)-binding Rossmann-fold domains"/>
    <property type="match status" value="1"/>
</dbReference>
<dbReference type="PANTHER" id="PTHR43677">
    <property type="entry name" value="SHORT-CHAIN DEHYDROGENASE/REDUCTASE"/>
    <property type="match status" value="1"/>
</dbReference>
<dbReference type="EMBL" id="JBBCAQ010000006">
    <property type="protein sequence ID" value="KAK7603555.1"/>
    <property type="molecule type" value="Genomic_DNA"/>
</dbReference>